<evidence type="ECO:0000256" key="1">
    <source>
        <dbReference type="SAM" id="Phobius"/>
    </source>
</evidence>
<name>X0UPQ3_9ZZZZ</name>
<accession>X0UPQ3</accession>
<keyword evidence="1" id="KW-1133">Transmembrane helix</keyword>
<dbReference type="AlphaFoldDB" id="X0UPQ3"/>
<organism evidence="2">
    <name type="scientific">marine sediment metagenome</name>
    <dbReference type="NCBI Taxonomy" id="412755"/>
    <lineage>
        <taxon>unclassified sequences</taxon>
        <taxon>metagenomes</taxon>
        <taxon>ecological metagenomes</taxon>
    </lineage>
</organism>
<dbReference type="EMBL" id="BARS01025274">
    <property type="protein sequence ID" value="GAG02278.1"/>
    <property type="molecule type" value="Genomic_DNA"/>
</dbReference>
<comment type="caution">
    <text evidence="2">The sequence shown here is derived from an EMBL/GenBank/DDBJ whole genome shotgun (WGS) entry which is preliminary data.</text>
</comment>
<gene>
    <name evidence="2" type="ORF">S01H1_39970</name>
</gene>
<keyword evidence="1" id="KW-0812">Transmembrane</keyword>
<proteinExistence type="predicted"/>
<reference evidence="2" key="1">
    <citation type="journal article" date="2014" name="Front. Microbiol.">
        <title>High frequency of phylogenetically diverse reductive dehalogenase-homologous genes in deep subseafloor sedimentary metagenomes.</title>
        <authorList>
            <person name="Kawai M."/>
            <person name="Futagami T."/>
            <person name="Toyoda A."/>
            <person name="Takaki Y."/>
            <person name="Nishi S."/>
            <person name="Hori S."/>
            <person name="Arai W."/>
            <person name="Tsubouchi T."/>
            <person name="Morono Y."/>
            <person name="Uchiyama I."/>
            <person name="Ito T."/>
            <person name="Fujiyama A."/>
            <person name="Inagaki F."/>
            <person name="Takami H."/>
        </authorList>
    </citation>
    <scope>NUCLEOTIDE SEQUENCE</scope>
    <source>
        <strain evidence="2">Expedition CK06-06</strain>
    </source>
</reference>
<protein>
    <submittedName>
        <fullName evidence="2">Uncharacterized protein</fullName>
    </submittedName>
</protein>
<evidence type="ECO:0000313" key="2">
    <source>
        <dbReference type="EMBL" id="GAG02278.1"/>
    </source>
</evidence>
<sequence>MKQENKGKYIIHDGEVKTYIKITEGVFKSSQSISDVAYGKKVMMVLLDNKGKQIKDEEIEYYGDFYKTKKGAEKALMDMKDEEITYLTNRNKYYKAEAEMWRKDANELLNEMTELYAIIKSLSVIILIVVSSFAIYKTII</sequence>
<keyword evidence="1" id="KW-0472">Membrane</keyword>
<feature type="transmembrane region" description="Helical" evidence="1">
    <location>
        <begin position="115"/>
        <end position="136"/>
    </location>
</feature>